<feature type="compositionally biased region" description="Acidic residues" evidence="5">
    <location>
        <begin position="1596"/>
        <end position="1607"/>
    </location>
</feature>
<feature type="compositionally biased region" description="Acidic residues" evidence="5">
    <location>
        <begin position="211"/>
        <end position="222"/>
    </location>
</feature>
<feature type="region of interest" description="Disordered" evidence="5">
    <location>
        <begin position="853"/>
        <end position="918"/>
    </location>
</feature>
<dbReference type="SUPFAM" id="SSF50978">
    <property type="entry name" value="WD40 repeat-like"/>
    <property type="match status" value="1"/>
</dbReference>
<dbReference type="InterPro" id="IPR001680">
    <property type="entry name" value="WD40_rpt"/>
</dbReference>
<feature type="region of interest" description="Disordered" evidence="5">
    <location>
        <begin position="1532"/>
        <end position="1565"/>
    </location>
</feature>
<evidence type="ECO:0000313" key="7">
    <source>
        <dbReference type="Proteomes" id="UP000324907"/>
    </source>
</evidence>
<proteinExistence type="predicted"/>
<feature type="region of interest" description="Disordered" evidence="5">
    <location>
        <begin position="3975"/>
        <end position="3996"/>
    </location>
</feature>
<keyword evidence="4" id="KW-0175">Coiled coil</keyword>
<comment type="caution">
    <text evidence="6">The sequence shown here is derived from an EMBL/GenBank/DDBJ whole genome shotgun (WGS) entry which is preliminary data.</text>
</comment>
<feature type="compositionally biased region" description="Basic residues" evidence="5">
    <location>
        <begin position="1239"/>
        <end position="1260"/>
    </location>
</feature>
<dbReference type="Gene3D" id="2.60.40.10">
    <property type="entry name" value="Immunoglobulins"/>
    <property type="match status" value="1"/>
</dbReference>
<feature type="repeat" description="WD" evidence="3">
    <location>
        <begin position="3288"/>
        <end position="3329"/>
    </location>
</feature>
<evidence type="ECO:0000256" key="4">
    <source>
        <dbReference type="SAM" id="Coils"/>
    </source>
</evidence>
<feature type="compositionally biased region" description="Basic and acidic residues" evidence="5">
    <location>
        <begin position="1148"/>
        <end position="1161"/>
    </location>
</feature>
<feature type="region of interest" description="Disordered" evidence="5">
    <location>
        <begin position="2439"/>
        <end position="2540"/>
    </location>
</feature>
<feature type="compositionally biased region" description="Low complexity" evidence="5">
    <location>
        <begin position="853"/>
        <end position="871"/>
    </location>
</feature>
<feature type="compositionally biased region" description="Low complexity" evidence="5">
    <location>
        <begin position="1162"/>
        <end position="1175"/>
    </location>
</feature>
<evidence type="ECO:0000256" key="2">
    <source>
        <dbReference type="ARBA" id="ARBA00022737"/>
    </source>
</evidence>
<feature type="region of interest" description="Disordered" evidence="5">
    <location>
        <begin position="2110"/>
        <end position="2176"/>
    </location>
</feature>
<dbReference type="Gene3D" id="2.130.10.10">
    <property type="entry name" value="YVTN repeat-like/Quinoprotein amine dehydrogenase"/>
    <property type="match status" value="1"/>
</dbReference>
<feature type="compositionally biased region" description="Low complexity" evidence="5">
    <location>
        <begin position="2439"/>
        <end position="2458"/>
    </location>
</feature>
<dbReference type="GO" id="GO:1990234">
    <property type="term" value="C:transferase complex"/>
    <property type="evidence" value="ECO:0007669"/>
    <property type="project" value="UniProtKB-ARBA"/>
</dbReference>
<feature type="compositionally biased region" description="Low complexity" evidence="5">
    <location>
        <begin position="892"/>
        <end position="902"/>
    </location>
</feature>
<feature type="repeat" description="WD" evidence="3">
    <location>
        <begin position="3248"/>
        <end position="3287"/>
    </location>
</feature>
<dbReference type="PROSITE" id="PS50082">
    <property type="entry name" value="WD_REPEATS_2"/>
    <property type="match status" value="3"/>
</dbReference>
<feature type="compositionally biased region" description="Acidic residues" evidence="5">
    <location>
        <begin position="3446"/>
        <end position="3459"/>
    </location>
</feature>
<feature type="region of interest" description="Disordered" evidence="5">
    <location>
        <begin position="4107"/>
        <end position="4142"/>
    </location>
</feature>
<feature type="region of interest" description="Disordered" evidence="5">
    <location>
        <begin position="1233"/>
        <end position="1260"/>
    </location>
</feature>
<feature type="region of interest" description="Disordered" evidence="5">
    <location>
        <begin position="3005"/>
        <end position="3035"/>
    </location>
</feature>
<evidence type="ECO:0000256" key="5">
    <source>
        <dbReference type="SAM" id="MobiDB-lite"/>
    </source>
</evidence>
<dbReference type="InterPro" id="IPR013783">
    <property type="entry name" value="Ig-like_fold"/>
</dbReference>
<feature type="region of interest" description="Disordered" evidence="5">
    <location>
        <begin position="1774"/>
        <end position="1842"/>
    </location>
</feature>
<feature type="region of interest" description="Disordered" evidence="5">
    <location>
        <begin position="1203"/>
        <end position="1222"/>
    </location>
</feature>
<feature type="region of interest" description="Disordered" evidence="5">
    <location>
        <begin position="2032"/>
        <end position="2073"/>
    </location>
</feature>
<feature type="compositionally biased region" description="Acidic residues" evidence="5">
    <location>
        <begin position="314"/>
        <end position="330"/>
    </location>
</feature>
<feature type="region of interest" description="Disordered" evidence="5">
    <location>
        <begin position="305"/>
        <end position="336"/>
    </location>
</feature>
<feature type="region of interest" description="Disordered" evidence="5">
    <location>
        <begin position="1109"/>
        <end position="1133"/>
    </location>
</feature>
<evidence type="ECO:0000256" key="3">
    <source>
        <dbReference type="PROSITE-ProRule" id="PRU00221"/>
    </source>
</evidence>
<dbReference type="InterPro" id="IPR036116">
    <property type="entry name" value="FN3_sf"/>
</dbReference>
<feature type="compositionally biased region" description="Low complexity" evidence="5">
    <location>
        <begin position="4125"/>
        <end position="4141"/>
    </location>
</feature>
<feature type="region of interest" description="Disordered" evidence="5">
    <location>
        <begin position="990"/>
        <end position="1052"/>
    </location>
</feature>
<dbReference type="CDD" id="cd00063">
    <property type="entry name" value="FN3"/>
    <property type="match status" value="1"/>
</dbReference>
<feature type="compositionally biased region" description="Low complexity" evidence="5">
    <location>
        <begin position="171"/>
        <end position="185"/>
    </location>
</feature>
<feature type="region of interest" description="Disordered" evidence="5">
    <location>
        <begin position="3165"/>
        <end position="3211"/>
    </location>
</feature>
<feature type="region of interest" description="Disordered" evidence="5">
    <location>
        <begin position="1586"/>
        <end position="1619"/>
    </location>
</feature>
<organism evidence="6 7">
    <name type="scientific">Cafeteria roenbergensis</name>
    <name type="common">Marine flagellate</name>
    <dbReference type="NCBI Taxonomy" id="33653"/>
    <lineage>
        <taxon>Eukaryota</taxon>
        <taxon>Sar</taxon>
        <taxon>Stramenopiles</taxon>
        <taxon>Bigyra</taxon>
        <taxon>Opalozoa</taxon>
        <taxon>Bicosoecida</taxon>
        <taxon>Cafeteriaceae</taxon>
        <taxon>Cafeteria</taxon>
    </lineage>
</organism>
<feature type="region of interest" description="Disordered" evidence="5">
    <location>
        <begin position="2817"/>
        <end position="2852"/>
    </location>
</feature>
<feature type="region of interest" description="Disordered" evidence="5">
    <location>
        <begin position="74"/>
        <end position="112"/>
    </location>
</feature>
<feature type="coiled-coil region" evidence="4">
    <location>
        <begin position="3617"/>
        <end position="3648"/>
    </location>
</feature>
<feature type="compositionally biased region" description="Basic and acidic residues" evidence="5">
    <location>
        <begin position="1542"/>
        <end position="1561"/>
    </location>
</feature>
<feature type="region of interest" description="Disordered" evidence="5">
    <location>
        <begin position="693"/>
        <end position="790"/>
    </location>
</feature>
<feature type="region of interest" description="Disordered" evidence="5">
    <location>
        <begin position="612"/>
        <end position="655"/>
    </location>
</feature>
<feature type="coiled-coil region" evidence="4">
    <location>
        <begin position="2677"/>
        <end position="2711"/>
    </location>
</feature>
<keyword evidence="2" id="KW-0677">Repeat</keyword>
<reference evidence="6 7" key="1">
    <citation type="submission" date="2019-07" db="EMBL/GenBank/DDBJ databases">
        <title>Genomes of Cafeteria roenbergensis.</title>
        <authorList>
            <person name="Fischer M.G."/>
            <person name="Hackl T."/>
            <person name="Roman M."/>
        </authorList>
    </citation>
    <scope>NUCLEOTIDE SEQUENCE [LARGE SCALE GENOMIC DNA]</scope>
    <source>
        <strain evidence="6 7">RCC970-E3</strain>
    </source>
</reference>
<feature type="compositionally biased region" description="Acidic residues" evidence="5">
    <location>
        <begin position="3981"/>
        <end position="3995"/>
    </location>
</feature>
<feature type="compositionally biased region" description="Basic and acidic residues" evidence="5">
    <location>
        <begin position="3005"/>
        <end position="3019"/>
    </location>
</feature>
<dbReference type="SUPFAM" id="SSF49265">
    <property type="entry name" value="Fibronectin type III"/>
    <property type="match status" value="1"/>
</dbReference>
<dbReference type="InterPro" id="IPR003961">
    <property type="entry name" value="FN3_dom"/>
</dbReference>
<dbReference type="InterPro" id="IPR036322">
    <property type="entry name" value="WD40_repeat_dom_sf"/>
</dbReference>
<feature type="repeat" description="WD" evidence="3">
    <location>
        <begin position="3330"/>
        <end position="3369"/>
    </location>
</feature>
<feature type="region of interest" description="Disordered" evidence="5">
    <location>
        <begin position="411"/>
        <end position="432"/>
    </location>
</feature>
<feature type="region of interest" description="Disordered" evidence="5">
    <location>
        <begin position="3823"/>
        <end position="3848"/>
    </location>
</feature>
<feature type="compositionally biased region" description="Gly residues" evidence="5">
    <location>
        <begin position="2149"/>
        <end position="2163"/>
    </location>
</feature>
<feature type="compositionally biased region" description="Low complexity" evidence="5">
    <location>
        <begin position="2524"/>
        <end position="2540"/>
    </location>
</feature>
<evidence type="ECO:0000256" key="1">
    <source>
        <dbReference type="ARBA" id="ARBA00022574"/>
    </source>
</evidence>
<evidence type="ECO:0000313" key="6">
    <source>
        <dbReference type="EMBL" id="KAA0165914.1"/>
    </source>
</evidence>
<dbReference type="InterPro" id="IPR015943">
    <property type="entry name" value="WD40/YVTN_repeat-like_dom_sf"/>
</dbReference>
<feature type="region of interest" description="Disordered" evidence="5">
    <location>
        <begin position="1877"/>
        <end position="1906"/>
    </location>
</feature>
<name>A0A5A8DMI1_CAFRO</name>
<accession>A0A5A8DMI1</accession>
<feature type="compositionally biased region" description="Acidic residues" evidence="5">
    <location>
        <begin position="2033"/>
        <end position="2049"/>
    </location>
</feature>
<dbReference type="PROSITE" id="PS50294">
    <property type="entry name" value="WD_REPEATS_REGION"/>
    <property type="match status" value="2"/>
</dbReference>
<feature type="compositionally biased region" description="Low complexity" evidence="5">
    <location>
        <begin position="1830"/>
        <end position="1842"/>
    </location>
</feature>
<dbReference type="PANTHER" id="PTHR22847:SF637">
    <property type="entry name" value="WD REPEAT DOMAIN 5B"/>
    <property type="match status" value="1"/>
</dbReference>
<feature type="compositionally biased region" description="Low complexity" evidence="5">
    <location>
        <begin position="87"/>
        <end position="99"/>
    </location>
</feature>
<dbReference type="SMART" id="SM00320">
    <property type="entry name" value="WD40"/>
    <property type="match status" value="4"/>
</dbReference>
<protein>
    <submittedName>
        <fullName evidence="6">Uncharacterized protein</fullName>
    </submittedName>
</protein>
<feature type="compositionally biased region" description="Low complexity" evidence="5">
    <location>
        <begin position="2136"/>
        <end position="2148"/>
    </location>
</feature>
<feature type="compositionally biased region" description="Gly residues" evidence="5">
    <location>
        <begin position="903"/>
        <end position="913"/>
    </location>
</feature>
<feature type="compositionally biased region" description="Low complexity" evidence="5">
    <location>
        <begin position="1800"/>
        <end position="1812"/>
    </location>
</feature>
<sequence length="4152" mass="436771">MLFDRSKTTFEVHTAIRTVEADLPVALKHTRDRLTQLDDLTERVARMQDRLRSSLAPSFLERALEQSGEAALARSIRRVEAPEEPTTRGSTARSSARAGSKGGGGGKDDDDDAWEAKLSKEEDEVARRLQARELDLTTDELASQAVAQWAGDFQPASAGLPLEEQAEQADAEGTPEGAKPAAEEGAGSGPGPADGPPEPRALDPAPALDDGPAEEEAADDEAAAPVLITDRPLRRAPKVEAQVTWEEAQVDASESFGPPGPPQQVQVADKGHDWLAVRWMPPAFDGGSPVVDYVIRYNAIERRFPDGRPAAGEGMDDEPLAQEDEAEAEANADRGEAVPTVVAKPPYRTTQFEFELVEVTSRGFDLRWLPPHATHGQRIRHYRLSYTVHSSMLGHDQKPKSKRLVTIKVPAPRQRVTSQAPPRPPPGPAPLAAGLPVFAPLNPLTEADLVARADAEAASQKVRPGDCPYEGAEERGSEREVVARVRGLQGNQRVTGISLVAVSLETGRASAPLELGTDLVTLAPSRRQSVMAELQRVKAIRAHAEKNEDGADASAPLLVDTAFMTAALQRVEAGEYERRLWDELQGLPDAAAEARRKRAEAMRQRQLLLRAQQQARGAGRKQRGRRASISVRQATGQTLAPGGGGGDDDDDDDDALTKLSEAATEAERLAAQAEADMLELATIPVPRGVIEGQAAGRAGSPSRSRQAGPSGRAKLSTPGSRRQGRPASPASAISGLPSEAGSYDSGSDVEPSGATSTPVTAADGAAGHDGLPIIPEAGAGAGETSDPEAERVALAARELRRSATAAAIMSGPGPLRHTAANTLARAGQARRDWARDQAAVTAKAQRRLAAAVARRSSADAPDAASAAAEEAGGPHDDAKGAASGAGSGDGAPGAAAGDQDGSAGAGAGAGAEGRNGWSRIRGGLRRIGTAVGSAMRERAADAARPLAGLVYDFTGHRMAHMRDADGLGEQRLQWGASRIRSEEERRARAARRAAGRRGSVLARQGLLSGGGAYRDSPGGGDNTEEGGGGGGDDEGEGGADPKPAAADDLSGLDDRQLLRRAAERMEDGGGVGRLRRVQTFRVGRMHTWGRGEGGDIAVKDHDPGVAGAKGLRQQRQAKGLEVSRTAADRRQRAALERAEAMLAADEAAEAKKRQEAKDDVGSRAPSASAAAASASKQRSGDSGARGGDRARRASVASVEETFSVLAGWRPPEDPDSDSDAEPQGAAAFEAAVEAAQYKRDRRGSAARRRLRQREKERRAKRRMSIIAGRRDAPWLTAEQKDYLIRRQQFLERIQAMRKLAEEADAGRRAAEEEVRELARTSQSERARIGRILVEVSRAARGEAPSWVIMSRVRTGAPQEFDAGKLIQALADEAVALRSVLLARARRAWVASRRGRELATRCRVLIASADAKKAALMQLTRSMQAAERAQRGGGGAWLQRGFGLAMTQAKQAEAQEAGTTASAASAERGVALMTPEEKKTLRSLAFTAWVEKWREAKQEKAFLRSIILRMLRRQLAEGFGKWVTAAREVGEWWTSGGGLDGSSKGKHDPGGKGTRELGKAEGARQGMMATAARVLEDMGRGNEALQLQRKAERWQDTEEAADADEDSDAGSVVGDASAEEKRETKLRRAIGLGGGAADIISRRRALANKETSGALLLATGGAAAAAQAEAAQNAREFAVPGRLRLAQSLEERTLQRRLLRRLFKACTVWEPAPPNEAAILAAEEFRAQRQAEADAKARARRERAEKYKRVRLRQARRHQREERLQLAAKAGVRLELADEDPELASGSGSDAGDDAEGGPQGTPRARGAAATGGDMAIVVARPRPASPPPGLALSLDSAKPPASAASSLTASKAVTPYTEQVESDGGLVFEAAMGQAGGAGGGGAAAGDGRSSAAERPGTRSGLAQASDANTPFFAHVAGSAFFRAGNYQGAQKQYAKLAAVSEDSIAALRGRVRAIASQARHLARRVRVGIAKRIQASKAAAALPGGADGESAMDAGERAAFSADVTAGPASPKALPGADVLRSEAAGRFVVDSDGDSEEESEEDEDETDGLGPLGFRDASSVFDGNGSPRDSEALGELEARWNDDLPPPATVLGAALSAKARDFVKTQGDMQPNMSVGATPGAAGAGGFTAPPPSLRRMSSRGSMASSAGGGSGGAGTSGGPGLQRAMSSMSLSSLGSQDREAEVVRRGWGPLVAAGLVVGDALDAMVQLKARLVAATGALEAEELRRRALALRACECAAMAGDLAVALDGYSRLRQGLEREGDAAGAAVVCERECWLAARRGQLQGAKGWAKRAQNLWREVIEVRGEASRAALGLKLGTEIMWLVGGSGKVKGTDTWLFASVADARAVRLGQGRAEAARGLGRCVSVEECLCAITGDEAGAAQARMRRSQFGLGPGGDGFGVLHAAPAAVPAALLLDGAGSVSASAVAGESALAVWRPPGQASSGSGSLGAEASQARDAIRARREAAQSAQSAASSRKESSGPVGSTSKLGVRGLLEAAKERRRQSVAQAADSAGEAGGGGAPEDASGEGRAPGSAASAAGAGSRDAVALEQRLAAAAANLSALAVRLQKAVAKVLPDLALEQVSAAVPPLRAKVRACRRMIAGLEKAISEMQARRTELGDATEEDAALLAVLRSTTATHIDVAVAGGAAAAAEAKKARQRGAVVSTQRMTVAEARFLIQTRLEMAERERDELQRRVGVAEVRIRNLSDTLSDLSKELAASTGALASAALGRRAVRSACFYQWNALGNQVMGRGRVWAMDGAGGEVEVICPNCGGAQVMGGGRGRSPLTDEDLAGGGAGGARAKLLALRRARAERAAAASGGQTKTGVSSNAGGGRNRGAKAGKGAAADDAPWERTPLAKYVSANGRALRKSTSAVVGAARVAQSAAKLAAAAAGGAADGASAAAAAEGDNGEVDSFSLLTGGGAKSVGMEAVASEGRQVFDDEEDEEAEEREGIEAGSVQCSQCKFVLGGALLGLCPYMAAVQGDDVVIHRVFRGPGEAAAEERRYKGRMGEGRAETQELAPGQRPKKAAASEHPLARLRLLRERTQKRAALLEKLVGAAGRKNKSAAQAAAAALFREEEAGDDSDDEASAASALRAQLARAPPIVTKAVRVIPGNWKALLARGVRGLGRDGGLSRDKRMALLVAAGRMGNRTLVEHFAGAVEAGGGVPGKEAEEEAAEGQDAASKDKDKAKAKGKPAGGSAAADGKQDVQAVASRVARGLISVEDAEKERKRLEETHAAYLATLRAGHGRAVTCVAMTATRVFTGSADATIRAWNWRTGDVVGEMVGHRGTVTCLALDVDARTLLSGSSDGTARLWDTLSFRCLRTLRKHEGGITCVAIFRDMFVTGSADRSVGVWDLASKPLRNEAADELEALAEFKMKQEGDWAFQLREAVEQEKKLERKLDNDEASDDEEREAMGRPARGSESESINSDDLFETSSESSELSDGEDGEDEDSGDVSTTDSEDSTREARITVWEKEQRLLDRLVGDREAPRPNELKVRINAKGRLAGVGYKTFTRGGAYRARQMREKRDNSKLTRREREKAIKRGENRVAQARRAGGEDAPLEDEDELTLTDMFQNLRSNMRARRDALKRFQKMRVAEKRKRRRRRFRIRRLAATKTRRRQLQSQINTERRKAEQRMLSLQRRVTSQSGPGAFSEGDGVIRVTAESLGFDINMSADTLQAVAHLPRHNLLLDVHTAAITSVCLTTPFVVSGDAIGVVIIWDVVRAVPLRVIDTQPDMPLPPRTTLPMPRILQEDFSNIQGVVGVVRRRRKLPDGRVVTYTAGQEADLAGLGATGLSPEDLGGLTVAGAAAGKRDLAAEAASSSSEDEDELRAKEQQRLAAMSGRERAKERARILEGQIARRFFLEALTGLPTRLLDGDASDEDLGDEDLAARAIVQQAGAAVAAALPPSLPRGPRMPWDADKLWRLDPESLMMGRQPGEDPVDVKLERRERARRRRLRRKQRAVAIADGDFGDGAAAEEDAGADSSGDDDPIARADAAAKAAREAIKAAERRFPVLSLFADPRRVAVGVGSGEVQMFDLISLERVATLHPAEMREGEAVSGDIGRRQLRMLRGTLVMDSGKVMAAYNDGRVRRWEIYTGDGDEEAAVESEGKAGAGGGRRAAAPAASRKSAASVGGVAVGAGGGSLA</sequence>
<feature type="coiled-coil region" evidence="4">
    <location>
        <begin position="3219"/>
        <end position="3246"/>
    </location>
</feature>
<dbReference type="Pfam" id="PF00400">
    <property type="entry name" value="WD40"/>
    <property type="match status" value="3"/>
</dbReference>
<feature type="region of interest" description="Disordered" evidence="5">
    <location>
        <begin position="3401"/>
        <end position="3475"/>
    </location>
</feature>
<feature type="region of interest" description="Disordered" evidence="5">
    <location>
        <begin position="163"/>
        <end position="266"/>
    </location>
</feature>
<dbReference type="PANTHER" id="PTHR22847">
    <property type="entry name" value="WD40 REPEAT PROTEIN"/>
    <property type="match status" value="1"/>
</dbReference>
<feature type="coiled-coil region" evidence="4">
    <location>
        <begin position="1293"/>
        <end position="1327"/>
    </location>
</feature>
<dbReference type="EMBL" id="VLTL01000043">
    <property type="protein sequence ID" value="KAA0165914.1"/>
    <property type="molecule type" value="Genomic_DNA"/>
</dbReference>
<dbReference type="Proteomes" id="UP000324907">
    <property type="component" value="Unassembled WGS sequence"/>
</dbReference>
<feature type="compositionally biased region" description="Gly residues" evidence="5">
    <location>
        <begin position="1007"/>
        <end position="1030"/>
    </location>
</feature>
<feature type="region of interest" description="Disordered" evidence="5">
    <location>
        <begin position="1146"/>
        <end position="1196"/>
    </location>
</feature>
<gene>
    <name evidence="6" type="ORF">FNF28_03296</name>
</gene>
<keyword evidence="1 3" id="KW-0853">WD repeat</keyword>